<name>A0A0L6VTA3_9BASI</name>
<sequence length="103" mass="10298">MISVTAFLSRRHALSAVAVPTFVWKTVRFEPAAPCSSGNLQACSCNKETGCGCTSSILPKDAANRCVCAASGKTCSCAGCGCKDAPATTGSCCASSNSASCCS</sequence>
<evidence type="ECO:0000313" key="2">
    <source>
        <dbReference type="Proteomes" id="UP000037035"/>
    </source>
</evidence>
<dbReference type="AlphaFoldDB" id="A0A0L6VTA3"/>
<protein>
    <submittedName>
        <fullName evidence="1">Uncharacterized protein</fullName>
    </submittedName>
</protein>
<dbReference type="Proteomes" id="UP000037035">
    <property type="component" value="Unassembled WGS sequence"/>
</dbReference>
<dbReference type="EMBL" id="LAVV01001076">
    <property type="protein sequence ID" value="KNZ63832.1"/>
    <property type="molecule type" value="Genomic_DNA"/>
</dbReference>
<accession>A0A0L6VTA3</accession>
<gene>
    <name evidence="1" type="ORF">VP01_1096g4</name>
</gene>
<comment type="caution">
    <text evidence="1">The sequence shown here is derived from an EMBL/GenBank/DDBJ whole genome shotgun (WGS) entry which is preliminary data.</text>
</comment>
<organism evidence="1 2">
    <name type="scientific">Puccinia sorghi</name>
    <dbReference type="NCBI Taxonomy" id="27349"/>
    <lineage>
        <taxon>Eukaryota</taxon>
        <taxon>Fungi</taxon>
        <taxon>Dikarya</taxon>
        <taxon>Basidiomycota</taxon>
        <taxon>Pucciniomycotina</taxon>
        <taxon>Pucciniomycetes</taxon>
        <taxon>Pucciniales</taxon>
        <taxon>Pucciniaceae</taxon>
        <taxon>Puccinia</taxon>
    </lineage>
</organism>
<evidence type="ECO:0000313" key="1">
    <source>
        <dbReference type="EMBL" id="KNZ63832.1"/>
    </source>
</evidence>
<dbReference type="VEuPathDB" id="FungiDB:VP01_1096g4"/>
<proteinExistence type="predicted"/>
<reference evidence="1 2" key="1">
    <citation type="submission" date="2015-08" db="EMBL/GenBank/DDBJ databases">
        <title>Next Generation Sequencing and Analysis of the Genome of Puccinia sorghi L Schw, the Causal Agent of Maize Common Rust.</title>
        <authorList>
            <person name="Rochi L."/>
            <person name="Burguener G."/>
            <person name="Darino M."/>
            <person name="Turjanski A."/>
            <person name="Kreff E."/>
            <person name="Dieguez M.J."/>
            <person name="Sacco F."/>
        </authorList>
    </citation>
    <scope>NUCLEOTIDE SEQUENCE [LARGE SCALE GENOMIC DNA]</scope>
    <source>
        <strain evidence="1 2">RO10H11247</strain>
    </source>
</reference>
<keyword evidence="2" id="KW-1185">Reference proteome</keyword>
<dbReference type="OrthoDB" id="2495256at2759"/>